<accession>A0ABQ5USX9</accession>
<keyword evidence="1" id="KW-0175">Coiled coil</keyword>
<dbReference type="RefSeq" id="WP_284362924.1">
    <property type="nucleotide sequence ID" value="NZ_BSNI01000002.1"/>
</dbReference>
<evidence type="ECO:0000256" key="1">
    <source>
        <dbReference type="SAM" id="Coils"/>
    </source>
</evidence>
<feature type="coiled-coil region" evidence="1">
    <location>
        <begin position="589"/>
        <end position="619"/>
    </location>
</feature>
<protein>
    <recommendedName>
        <fullName evidence="6">Secreted protein</fullName>
    </recommendedName>
</protein>
<name>A0ABQ5USX9_9HYPH</name>
<comment type="caution">
    <text evidence="4">The sequence shown here is derived from an EMBL/GenBank/DDBJ whole genome shotgun (WGS) entry which is preliminary data.</text>
</comment>
<gene>
    <name evidence="4" type="ORF">GCM10007879_13110</name>
</gene>
<evidence type="ECO:0008006" key="6">
    <source>
        <dbReference type="Google" id="ProtNLM"/>
    </source>
</evidence>
<reference evidence="4" key="2">
    <citation type="submission" date="2023-01" db="EMBL/GenBank/DDBJ databases">
        <title>Draft genome sequence of Maritalea porphyrae strain NBRC 107169.</title>
        <authorList>
            <person name="Sun Q."/>
            <person name="Mori K."/>
        </authorList>
    </citation>
    <scope>NUCLEOTIDE SEQUENCE</scope>
    <source>
        <strain evidence="4">NBRC 107169</strain>
    </source>
</reference>
<dbReference type="PROSITE" id="PS51257">
    <property type="entry name" value="PROKAR_LIPOPROTEIN"/>
    <property type="match status" value="1"/>
</dbReference>
<feature type="coiled-coil region" evidence="1">
    <location>
        <begin position="346"/>
        <end position="373"/>
    </location>
</feature>
<proteinExistence type="predicted"/>
<sequence>MVRLVFMTLCFVVGSTLGAFACSCADNSNAIEAMDLQIAERQAKLKFVVGGGRESTSRFTNDPLILAREIREISIVRDRFIQEQTDCRKRCARQLDKSIFDPDTTSPVLIAQCPECEKLYDKMNAADARLSLAIRNLSLFKQDNEQALWEGIKPIAAGPTKQAYDNALQTYAQAYGVYEYLLDRKERACKSATRLPNNRSSYYHPEAFDEEEPLPPTGFEEGDPSLDPDRPILDEDGNEIIVFDGFGNIIPPREVRARARKIEELKAGLETIVGLPADMVQHVGEEIDQLIDLVRSNDIDIPHGMELTEYGECLRWTRLADQHLERFLMPADLALSQAAQRLPGGSAAKFKELRELEKSVRDARAERDAAMDALIDCNAKLCREKPKVTQEFIDEPEVPNVEQGAIDLPLPIAPPAFDPLPIEPLPFEQLPLPVPPKTGPESGSVHIPSLPIPATDNPVLPLETIPPNTNAGEGRITLPFDTSPEALIAQREKAIATGQMRDPDGVCEFDLDDVCFKLGDEEAEQCRIQVSLWRDECRSVRDYAPTRSLGYCYARCDVQATAASNANILQKLVLRVLEQNDPANSSSRVAQLQTNAEMMANAIVELQALEDRLSEKKIQIYTNTETGAIIQHNGPFFEPKPPLIHTGEMAAPLSEIELERRTILSERIERLAREAAALSTEPTELSVWRQKARAFWQGTSGYSPVACTPDQIDPKLSECRAFCDAQMPIPPNAGGGPAPLDFCKPNGILGLLHQPYSRQWLYPPGHPWQTPGFGR</sequence>
<dbReference type="EMBL" id="BSNI01000002">
    <property type="protein sequence ID" value="GLQ17062.1"/>
    <property type="molecule type" value="Genomic_DNA"/>
</dbReference>
<reference evidence="4" key="1">
    <citation type="journal article" date="2014" name="Int. J. Syst. Evol. Microbiol.">
        <title>Complete genome of a new Firmicutes species belonging to the dominant human colonic microbiota ('Ruminococcus bicirculans') reveals two chromosomes and a selective capacity to utilize plant glucans.</title>
        <authorList>
            <consortium name="NISC Comparative Sequencing Program"/>
            <person name="Wegmann U."/>
            <person name="Louis P."/>
            <person name="Goesmann A."/>
            <person name="Henrissat B."/>
            <person name="Duncan S.H."/>
            <person name="Flint H.J."/>
        </authorList>
    </citation>
    <scope>NUCLEOTIDE SEQUENCE</scope>
    <source>
        <strain evidence="4">NBRC 107169</strain>
    </source>
</reference>
<evidence type="ECO:0000256" key="2">
    <source>
        <dbReference type="SAM" id="MobiDB-lite"/>
    </source>
</evidence>
<evidence type="ECO:0000313" key="5">
    <source>
        <dbReference type="Proteomes" id="UP001161405"/>
    </source>
</evidence>
<feature type="signal peptide" evidence="3">
    <location>
        <begin position="1"/>
        <end position="21"/>
    </location>
</feature>
<organism evidence="4 5">
    <name type="scientific">Maritalea porphyrae</name>
    <dbReference type="NCBI Taxonomy" id="880732"/>
    <lineage>
        <taxon>Bacteria</taxon>
        <taxon>Pseudomonadati</taxon>
        <taxon>Pseudomonadota</taxon>
        <taxon>Alphaproteobacteria</taxon>
        <taxon>Hyphomicrobiales</taxon>
        <taxon>Devosiaceae</taxon>
        <taxon>Maritalea</taxon>
    </lineage>
</organism>
<feature type="region of interest" description="Disordered" evidence="2">
    <location>
        <begin position="200"/>
        <end position="224"/>
    </location>
</feature>
<keyword evidence="5" id="KW-1185">Reference proteome</keyword>
<evidence type="ECO:0000256" key="3">
    <source>
        <dbReference type="SAM" id="SignalP"/>
    </source>
</evidence>
<evidence type="ECO:0000313" key="4">
    <source>
        <dbReference type="EMBL" id="GLQ17062.1"/>
    </source>
</evidence>
<keyword evidence="3" id="KW-0732">Signal</keyword>
<dbReference type="Proteomes" id="UP001161405">
    <property type="component" value="Unassembled WGS sequence"/>
</dbReference>
<feature type="chain" id="PRO_5045198339" description="Secreted protein" evidence="3">
    <location>
        <begin position="22"/>
        <end position="775"/>
    </location>
</feature>